<keyword evidence="2" id="KW-1185">Reference proteome</keyword>
<dbReference type="Proteomes" id="UP001186974">
    <property type="component" value="Unassembled WGS sequence"/>
</dbReference>
<sequence>MTICLGPSEYEFIYTEYANTTAFKDQQRAYARRFLGVQAENFDMTPTPAGKPWVFGDWTIIHQPGKGTFGRVYSATDSKSQLVAIKFIEGGQRAAKVQNELRTHQQLTDLAKASNDKGRLLRLLEDIYQNGTTDVALILHPVAHMTFAKLIGLGENWHNKV</sequence>
<organism evidence="1 2">
    <name type="scientific">Coniosporium uncinatum</name>
    <dbReference type="NCBI Taxonomy" id="93489"/>
    <lineage>
        <taxon>Eukaryota</taxon>
        <taxon>Fungi</taxon>
        <taxon>Dikarya</taxon>
        <taxon>Ascomycota</taxon>
        <taxon>Pezizomycotina</taxon>
        <taxon>Dothideomycetes</taxon>
        <taxon>Dothideomycetes incertae sedis</taxon>
        <taxon>Coniosporium</taxon>
    </lineage>
</organism>
<dbReference type="EMBL" id="JAWDJW010000513">
    <property type="protein sequence ID" value="KAK3080547.1"/>
    <property type="molecule type" value="Genomic_DNA"/>
</dbReference>
<comment type="caution">
    <text evidence="1">The sequence shown here is derived from an EMBL/GenBank/DDBJ whole genome shotgun (WGS) entry which is preliminary data.</text>
</comment>
<evidence type="ECO:0000313" key="2">
    <source>
        <dbReference type="Proteomes" id="UP001186974"/>
    </source>
</evidence>
<proteinExistence type="predicted"/>
<accession>A0ACC3DV88</accession>
<protein>
    <submittedName>
        <fullName evidence="1">Uncharacterized protein</fullName>
    </submittedName>
</protein>
<evidence type="ECO:0000313" key="1">
    <source>
        <dbReference type="EMBL" id="KAK3080547.1"/>
    </source>
</evidence>
<reference evidence="1" key="1">
    <citation type="submission" date="2024-09" db="EMBL/GenBank/DDBJ databases">
        <title>Black Yeasts Isolated from many extreme environments.</title>
        <authorList>
            <person name="Coleine C."/>
            <person name="Stajich J.E."/>
            <person name="Selbmann L."/>
        </authorList>
    </citation>
    <scope>NUCLEOTIDE SEQUENCE</scope>
    <source>
        <strain evidence="1">CCFEE 5737</strain>
    </source>
</reference>
<gene>
    <name evidence="1" type="ORF">LTS18_000368</name>
</gene>
<name>A0ACC3DV88_9PEZI</name>